<keyword evidence="5 10" id="KW-0479">Metal-binding</keyword>
<dbReference type="GO" id="GO:0030145">
    <property type="term" value="F:manganese ion binding"/>
    <property type="evidence" value="ECO:0007669"/>
    <property type="project" value="TreeGrafter"/>
</dbReference>
<sequence length="316" mass="33816">MKSVSVIGMPMWLGQTRYGTNLGPEALRRAGMMNRLQALNPDIIDLGDLTLSQTTGQGTPSLKNLKQVAAANVKLSEKVAAVIAEGRFPLVLGGDHSIAVGSIAGAAKHYSRMGVIWFDAHADINTPETTPSGNIHGMPLAVSLGLGHPALTRIGGYQPKIQPEQVVFIGVRDIDPGEQDLIREKQIKVFTAEDVARRGIEQVIEETLAYLSRQCDGIHLSFDMDGIDPCQAPGVGTPVDNGVSLEDSRKAIRLLAASNRITSCDIVEVNPLFDKEQTTVLVAVELIALLFGEAGADISPGDKTVWCNRMDDVSGK</sequence>
<evidence type="ECO:0000313" key="14">
    <source>
        <dbReference type="EMBL" id="EGO63443.1"/>
    </source>
</evidence>
<evidence type="ECO:0000256" key="3">
    <source>
        <dbReference type="ARBA" id="ARBA00018123"/>
    </source>
</evidence>
<feature type="binding site" evidence="10">
    <location>
        <position position="225"/>
    </location>
    <ligand>
        <name>Mn(2+)</name>
        <dbReference type="ChEBI" id="CHEBI:29035"/>
        <label>1</label>
    </ligand>
</feature>
<feature type="binding site" evidence="10">
    <location>
        <position position="123"/>
    </location>
    <ligand>
        <name>Mn(2+)</name>
        <dbReference type="ChEBI" id="CHEBI:29035"/>
        <label>1</label>
    </ligand>
</feature>
<name>F7NKJ1_9FIRM</name>
<comment type="pathway">
    <text evidence="1">Nitrogen metabolism; urea cycle; L-ornithine and urea from L-arginine: step 1/1.</text>
</comment>
<dbReference type="GO" id="GO:0006525">
    <property type="term" value="P:arginine metabolic process"/>
    <property type="evidence" value="ECO:0007669"/>
    <property type="project" value="UniProtKB-KW"/>
</dbReference>
<comment type="catalytic activity">
    <reaction evidence="8 13">
        <text>L-arginine + H2O = urea + L-ornithine</text>
        <dbReference type="Rhea" id="RHEA:20569"/>
        <dbReference type="ChEBI" id="CHEBI:15377"/>
        <dbReference type="ChEBI" id="CHEBI:16199"/>
        <dbReference type="ChEBI" id="CHEBI:32682"/>
        <dbReference type="ChEBI" id="CHEBI:46911"/>
        <dbReference type="EC" id="3.5.3.1"/>
    </reaction>
</comment>
<dbReference type="UniPathway" id="UPA00158">
    <property type="reaction ID" value="UER00270"/>
</dbReference>
<dbReference type="PROSITE" id="PS51409">
    <property type="entry name" value="ARGINASE_2"/>
    <property type="match status" value="1"/>
</dbReference>
<dbReference type="PRINTS" id="PR00116">
    <property type="entry name" value="ARGINASE"/>
</dbReference>
<evidence type="ECO:0000256" key="10">
    <source>
        <dbReference type="PIRSR" id="PIRSR036979-1"/>
    </source>
</evidence>
<evidence type="ECO:0000256" key="4">
    <source>
        <dbReference type="ARBA" id="ARBA00022503"/>
    </source>
</evidence>
<comment type="cofactor">
    <cofactor evidence="10 13">
        <name>Mn(2+)</name>
        <dbReference type="ChEBI" id="CHEBI:29035"/>
    </cofactor>
    <text evidence="10 13">Binds 2 manganese ions per subunit.</text>
</comment>
<dbReference type="CDD" id="cd09989">
    <property type="entry name" value="Arginase"/>
    <property type="match status" value="1"/>
</dbReference>
<dbReference type="NCBIfam" id="TIGR01229">
    <property type="entry name" value="rocF_arginase"/>
    <property type="match status" value="1"/>
</dbReference>
<evidence type="ECO:0000256" key="2">
    <source>
        <dbReference type="ARBA" id="ARBA00012168"/>
    </source>
</evidence>
<dbReference type="RefSeq" id="WP_004096395.1">
    <property type="nucleotide sequence ID" value="NZ_AFGF01000115.1"/>
</dbReference>
<organism evidence="14 15">
    <name type="scientific">Acetonema longum DSM 6540</name>
    <dbReference type="NCBI Taxonomy" id="1009370"/>
    <lineage>
        <taxon>Bacteria</taxon>
        <taxon>Bacillati</taxon>
        <taxon>Bacillota</taxon>
        <taxon>Negativicutes</taxon>
        <taxon>Acetonemataceae</taxon>
        <taxon>Acetonema</taxon>
    </lineage>
</organism>
<dbReference type="Pfam" id="PF00491">
    <property type="entry name" value="Arginase"/>
    <property type="match status" value="1"/>
</dbReference>
<dbReference type="InterPro" id="IPR014033">
    <property type="entry name" value="Arginase"/>
</dbReference>
<evidence type="ECO:0000256" key="9">
    <source>
        <dbReference type="NCBIfam" id="TIGR01229"/>
    </source>
</evidence>
<dbReference type="OrthoDB" id="9789727at2"/>
<keyword evidence="7 10" id="KW-0464">Manganese</keyword>
<evidence type="ECO:0000256" key="7">
    <source>
        <dbReference type="ARBA" id="ARBA00023211"/>
    </source>
</evidence>
<dbReference type="PIRSF" id="PIRSF036979">
    <property type="entry name" value="Arginase"/>
    <property type="match status" value="1"/>
</dbReference>
<evidence type="ECO:0000256" key="1">
    <source>
        <dbReference type="ARBA" id="ARBA00005098"/>
    </source>
</evidence>
<dbReference type="EMBL" id="AFGF01000115">
    <property type="protein sequence ID" value="EGO63443.1"/>
    <property type="molecule type" value="Genomic_DNA"/>
</dbReference>
<dbReference type="PANTHER" id="PTHR43782">
    <property type="entry name" value="ARGINASE"/>
    <property type="match status" value="1"/>
</dbReference>
<dbReference type="GO" id="GO:0005737">
    <property type="term" value="C:cytoplasm"/>
    <property type="evidence" value="ECO:0007669"/>
    <property type="project" value="TreeGrafter"/>
</dbReference>
<dbReference type="FunFam" id="3.40.800.10:FF:000005">
    <property type="entry name" value="Arginase"/>
    <property type="match status" value="1"/>
</dbReference>
<dbReference type="Proteomes" id="UP000003240">
    <property type="component" value="Unassembled WGS sequence"/>
</dbReference>
<proteinExistence type="inferred from homology"/>
<dbReference type="InterPro" id="IPR006035">
    <property type="entry name" value="Ureohydrolase"/>
</dbReference>
<comment type="caution">
    <text evidence="14">The sequence shown here is derived from an EMBL/GenBank/DDBJ whole genome shotgun (WGS) entry which is preliminary data.</text>
</comment>
<reference evidence="14 15" key="1">
    <citation type="journal article" date="2011" name="EMBO J.">
        <title>Structural diversity of bacterial flagellar motors.</title>
        <authorList>
            <person name="Chen S."/>
            <person name="Beeby M."/>
            <person name="Murphy G.E."/>
            <person name="Leadbetter J.R."/>
            <person name="Hendrixson D.R."/>
            <person name="Briegel A."/>
            <person name="Li Z."/>
            <person name="Shi J."/>
            <person name="Tocheva E.I."/>
            <person name="Muller A."/>
            <person name="Dobro M.J."/>
            <person name="Jensen G.J."/>
        </authorList>
    </citation>
    <scope>NUCLEOTIDE SEQUENCE [LARGE SCALE GENOMIC DNA]</scope>
    <source>
        <strain evidence="14 15">DSM 6540</strain>
    </source>
</reference>
<dbReference type="STRING" id="1009370.ALO_13025"/>
<dbReference type="SUPFAM" id="SSF52768">
    <property type="entry name" value="Arginase/deacetylase"/>
    <property type="match status" value="1"/>
</dbReference>
<dbReference type="AlphaFoldDB" id="F7NKJ1"/>
<evidence type="ECO:0000256" key="11">
    <source>
        <dbReference type="PROSITE-ProRule" id="PRU00742"/>
    </source>
</evidence>
<evidence type="ECO:0000256" key="12">
    <source>
        <dbReference type="RuleBase" id="RU003684"/>
    </source>
</evidence>
<keyword evidence="15" id="KW-1185">Reference proteome</keyword>
<protein>
    <recommendedName>
        <fullName evidence="3 9">Arginase</fullName>
        <ecNumber evidence="2 9">3.5.3.1</ecNumber>
    </recommendedName>
</protein>
<evidence type="ECO:0000256" key="13">
    <source>
        <dbReference type="RuleBase" id="RU361159"/>
    </source>
</evidence>
<evidence type="ECO:0000256" key="8">
    <source>
        <dbReference type="ARBA" id="ARBA00047391"/>
    </source>
</evidence>
<keyword evidence="6 12" id="KW-0378">Hydrolase</keyword>
<feature type="binding site" evidence="10">
    <location>
        <position position="223"/>
    </location>
    <ligand>
        <name>Mn(2+)</name>
        <dbReference type="ChEBI" id="CHEBI:29035"/>
        <label>1</label>
    </ligand>
</feature>
<dbReference type="GO" id="GO:0004053">
    <property type="term" value="F:arginase activity"/>
    <property type="evidence" value="ECO:0007669"/>
    <property type="project" value="UniProtKB-UniRule"/>
</dbReference>
<dbReference type="Gene3D" id="3.40.800.10">
    <property type="entry name" value="Ureohydrolase domain"/>
    <property type="match status" value="1"/>
</dbReference>
<dbReference type="InterPro" id="IPR020855">
    <property type="entry name" value="Ureohydrolase_Mn_BS"/>
</dbReference>
<feature type="binding site" evidence="10">
    <location>
        <position position="96"/>
    </location>
    <ligand>
        <name>Mn(2+)</name>
        <dbReference type="ChEBI" id="CHEBI:29035"/>
        <label>1</label>
    </ligand>
</feature>
<comment type="similarity">
    <text evidence="11 12">Belongs to the arginase family.</text>
</comment>
<dbReference type="PANTHER" id="PTHR43782:SF3">
    <property type="entry name" value="ARGINASE"/>
    <property type="match status" value="1"/>
</dbReference>
<gene>
    <name evidence="14" type="ORF">ALO_13025</name>
</gene>
<dbReference type="EC" id="3.5.3.1" evidence="2 9"/>
<dbReference type="GO" id="GO:0000050">
    <property type="term" value="P:urea cycle"/>
    <property type="evidence" value="ECO:0007669"/>
    <property type="project" value="UniProtKB-UniPathway"/>
</dbReference>
<feature type="binding site" evidence="10">
    <location>
        <position position="121"/>
    </location>
    <ligand>
        <name>Mn(2+)</name>
        <dbReference type="ChEBI" id="CHEBI:29035"/>
        <label>1</label>
    </ligand>
</feature>
<feature type="binding site" evidence="10">
    <location>
        <position position="119"/>
    </location>
    <ligand>
        <name>Mn(2+)</name>
        <dbReference type="ChEBI" id="CHEBI:29035"/>
        <label>1</label>
    </ligand>
</feature>
<dbReference type="InterPro" id="IPR023696">
    <property type="entry name" value="Ureohydrolase_dom_sf"/>
</dbReference>
<accession>F7NKJ1</accession>
<evidence type="ECO:0000256" key="5">
    <source>
        <dbReference type="ARBA" id="ARBA00022723"/>
    </source>
</evidence>
<evidence type="ECO:0000256" key="6">
    <source>
        <dbReference type="ARBA" id="ARBA00022801"/>
    </source>
</evidence>
<keyword evidence="4 13" id="KW-0056">Arginine metabolism</keyword>
<dbReference type="PROSITE" id="PS01053">
    <property type="entry name" value="ARGINASE_1"/>
    <property type="match status" value="1"/>
</dbReference>
<evidence type="ECO:0000313" key="15">
    <source>
        <dbReference type="Proteomes" id="UP000003240"/>
    </source>
</evidence>
<dbReference type="eggNOG" id="COG0010">
    <property type="taxonomic scope" value="Bacteria"/>
</dbReference>